<reference evidence="1 2" key="1">
    <citation type="journal article" date="2018" name="Sci. Rep.">
        <title>Comparative genomics provides insights into the lifestyle and reveals functional heterogeneity of dark septate endophytic fungi.</title>
        <authorList>
            <person name="Knapp D.G."/>
            <person name="Nemeth J.B."/>
            <person name="Barry K."/>
            <person name="Hainaut M."/>
            <person name="Henrissat B."/>
            <person name="Johnson J."/>
            <person name="Kuo A."/>
            <person name="Lim J.H.P."/>
            <person name="Lipzen A."/>
            <person name="Nolan M."/>
            <person name="Ohm R.A."/>
            <person name="Tamas L."/>
            <person name="Grigoriev I.V."/>
            <person name="Spatafora J.W."/>
            <person name="Nagy L.G."/>
            <person name="Kovacs G.M."/>
        </authorList>
    </citation>
    <scope>NUCLEOTIDE SEQUENCE [LARGE SCALE GENOMIC DNA]</scope>
    <source>
        <strain evidence="1 2">DSE2036</strain>
    </source>
</reference>
<evidence type="ECO:0000313" key="1">
    <source>
        <dbReference type="EMBL" id="PVH99318.1"/>
    </source>
</evidence>
<dbReference type="EMBL" id="KZ805394">
    <property type="protein sequence ID" value="PVH99318.1"/>
    <property type="molecule type" value="Genomic_DNA"/>
</dbReference>
<proteinExistence type="predicted"/>
<dbReference type="PANTHER" id="PTHR10039">
    <property type="entry name" value="AMELOGENIN"/>
    <property type="match status" value="1"/>
</dbReference>
<gene>
    <name evidence="1" type="ORF">DM02DRAFT_672735</name>
</gene>
<dbReference type="AlphaFoldDB" id="A0A2V1DMQ6"/>
<evidence type="ECO:0000313" key="2">
    <source>
        <dbReference type="Proteomes" id="UP000244855"/>
    </source>
</evidence>
<dbReference type="OrthoDB" id="5086500at2759"/>
<organism evidence="1 2">
    <name type="scientific">Periconia macrospinosa</name>
    <dbReference type="NCBI Taxonomy" id="97972"/>
    <lineage>
        <taxon>Eukaryota</taxon>
        <taxon>Fungi</taxon>
        <taxon>Dikarya</taxon>
        <taxon>Ascomycota</taxon>
        <taxon>Pezizomycotina</taxon>
        <taxon>Dothideomycetes</taxon>
        <taxon>Pleosporomycetidae</taxon>
        <taxon>Pleosporales</taxon>
        <taxon>Massarineae</taxon>
        <taxon>Periconiaceae</taxon>
        <taxon>Periconia</taxon>
    </lineage>
</organism>
<dbReference type="PANTHER" id="PTHR10039:SF5">
    <property type="entry name" value="NACHT DOMAIN-CONTAINING PROTEIN"/>
    <property type="match status" value="1"/>
</dbReference>
<protein>
    <recommendedName>
        <fullName evidence="3">Heterokaryon incompatibility domain-containing protein</fullName>
    </recommendedName>
</protein>
<keyword evidence="2" id="KW-1185">Reference proteome</keyword>
<name>A0A2V1DMQ6_9PLEO</name>
<sequence>MGDVMTATKRDPEAIVKTSCRTRTSTGHSLSNQNSMTAAALSGDMMGCLMYDACVKVQGPESADSNDLGIESEVLRDTQDAFGQLLRTREMHRNGIRITCFYEEKASFAVGMDMIKFAKRDDPGYNRIIGKMRRWVKHVKSENMKLRGSTFPASITQDVLWALSFKDMSNRIGLIQRPFAGTLDWIWSCDAYIFARWLRSGPGLFWISASPKSCNITDMGMQLVMNLLRRAISSITGQAVLSVLLRECSGASYTKFSRKGRLQLAKCLTTAPSHLFRVEEHTKDGIRFYVSERFEEAKPVLGNRHKTLLQPVIDRARGVFLCIQLVVDSLQRGWRRYDTVSSLKKRLNDMPQDLVALYQRILDELDPEERAEVYRMLRIVGAAKWPLTAFQLYCATYYSAIHSVGTHGIFRLTFPELFSYPSPDAIIDIGTTRKYSSTPGMYLLFRITFRSERPFSWKLVPSKHDEWSEERTDIFELGAVFLDEEDYLNEYRNRNWSDPDAMPTEL</sequence>
<accession>A0A2V1DMQ6</accession>
<dbReference type="Proteomes" id="UP000244855">
    <property type="component" value="Unassembled WGS sequence"/>
</dbReference>
<evidence type="ECO:0008006" key="3">
    <source>
        <dbReference type="Google" id="ProtNLM"/>
    </source>
</evidence>